<dbReference type="SUPFAM" id="SSF50729">
    <property type="entry name" value="PH domain-like"/>
    <property type="match status" value="1"/>
</dbReference>
<dbReference type="SUPFAM" id="SSF47769">
    <property type="entry name" value="SAM/Pointed domain"/>
    <property type="match status" value="1"/>
</dbReference>
<evidence type="ECO:0000259" key="5">
    <source>
        <dbReference type="PROSITE" id="PS50003"/>
    </source>
</evidence>
<dbReference type="Proteomes" id="UP000183809">
    <property type="component" value="Unassembled WGS sequence"/>
</dbReference>
<feature type="region of interest" description="Disordered" evidence="3">
    <location>
        <begin position="89"/>
        <end position="139"/>
    </location>
</feature>
<keyword evidence="1 2" id="KW-0728">SH3 domain</keyword>
<sequence length="969" mass="104616">MAARSNMDQAQPGDTLLVIHEFNARSPDELSLKRGDRIELIERDDDFGDGWFLGRHLQNGHTGLFPEVYTQLAPQPTFTSVLNTRPGVAYTTSPTSTTGPAFASLDAAHPPDNDQPQSTPRHSDSPATTPGASGPQRSATAPMALSAVATMNSSQRALSGEQRSPVMNETLSVIDEHLTDINNTPRSSLLRDLRPNNDSGSEYSSHVEHRLSYINGQETDEEENGLHTLQEIRHWTPLQVAEWLEDVGVDRRHCDVFKDQEISGEVLLGMDQASVFMKEFDLGAIGPRLKIWQKIKALQQEVTDAVRNSQSMQDYSGSDQGSNAGSIRHRSTSIGTVLPRIPSLMDSNGGRPSSRQQVNRGSSQQGMGSVPGTPGTPRNDARRPSAASVREMNHHRRHSSVEFANLPATPTTPSNVHITSATPSTHKKQPSFDRNWKMGEPNGRPASAAQTRPETPTEGSPRGAGLKVVTPELDRGYFSGGEVENRKQRNVLRKGHSPSHSRTSSSGGDGRRLSAFKRHSRIGSTDSMRDISEPTALASFYSPGAKRTQSARTASGPELRGSPKALSKERSATVTKLDYGTPSIDAIASSPNLVESEETGGRASPPPAIQRHPKPRATGLRAISDALAGTLSGTKNPPLSPSKDSAMNSPARTGSSTPSQTSKSFDSGEAPPDVLRSATTGTSMTSSAASNAPKKKTKKETSAYQRGLENKPPSETIPGSDYNGWMKKRSSNMMTTWKTRLFVLKGRRLSYYYSEFDTAEKGLIDISGHRVLPANNERMTGLHATITGAKSSPTSPHNATLTTSAQTDAANEIDIKEDPSGMFIFKLVPPRAGLSKAVNFTKPTVHYFAVDNLQQGRLWMAALMKATIDRDESKEVVSTYQQKTISLAKAREMQQRPPALMGEDEDDENGNPDKIDEEDEERGLAISGLEDEKADGDSADDAKRSGSVGTSEAASATPASVDSEAASKE</sequence>
<dbReference type="AlphaFoldDB" id="A0A1J9R4H5"/>
<dbReference type="InterPro" id="IPR011993">
    <property type="entry name" value="PH-like_dom_sf"/>
</dbReference>
<proteinExistence type="predicted"/>
<accession>A0A1J9R4H5</accession>
<dbReference type="EMBL" id="MNUE01000017">
    <property type="protein sequence ID" value="OJD35481.1"/>
    <property type="molecule type" value="Genomic_DNA"/>
</dbReference>
<dbReference type="Gene3D" id="2.30.30.40">
    <property type="entry name" value="SH3 Domains"/>
    <property type="match status" value="1"/>
</dbReference>
<dbReference type="InterPro" id="IPR001849">
    <property type="entry name" value="PH_domain"/>
</dbReference>
<dbReference type="PROSITE" id="PS50002">
    <property type="entry name" value="SH3"/>
    <property type="match status" value="1"/>
</dbReference>
<feature type="compositionally biased region" description="Polar residues" evidence="3">
    <location>
        <begin position="350"/>
        <end position="367"/>
    </location>
</feature>
<evidence type="ECO:0000256" key="2">
    <source>
        <dbReference type="PROSITE-ProRule" id="PRU00192"/>
    </source>
</evidence>
<keyword evidence="8" id="KW-1185">Reference proteome</keyword>
<dbReference type="InterPro" id="IPR001452">
    <property type="entry name" value="SH3_domain"/>
</dbReference>
<feature type="compositionally biased region" description="Basic residues" evidence="3">
    <location>
        <begin position="488"/>
        <end position="499"/>
    </location>
</feature>
<evidence type="ECO:0000313" key="7">
    <source>
        <dbReference type="EMBL" id="OJD35481.1"/>
    </source>
</evidence>
<dbReference type="GO" id="GO:0030036">
    <property type="term" value="P:actin cytoskeleton organization"/>
    <property type="evidence" value="ECO:0007669"/>
    <property type="project" value="TreeGrafter"/>
</dbReference>
<evidence type="ECO:0000259" key="4">
    <source>
        <dbReference type="PROSITE" id="PS50002"/>
    </source>
</evidence>
<organism evidence="7 8">
    <name type="scientific">Diplodia corticola</name>
    <dbReference type="NCBI Taxonomy" id="236234"/>
    <lineage>
        <taxon>Eukaryota</taxon>
        <taxon>Fungi</taxon>
        <taxon>Dikarya</taxon>
        <taxon>Ascomycota</taxon>
        <taxon>Pezizomycotina</taxon>
        <taxon>Dothideomycetes</taxon>
        <taxon>Dothideomycetes incertae sedis</taxon>
        <taxon>Botryosphaeriales</taxon>
        <taxon>Botryosphaeriaceae</taxon>
        <taxon>Diplodia</taxon>
    </lineage>
</organism>
<dbReference type="GO" id="GO:0005886">
    <property type="term" value="C:plasma membrane"/>
    <property type="evidence" value="ECO:0007669"/>
    <property type="project" value="TreeGrafter"/>
</dbReference>
<feature type="domain" description="SAM" evidence="6">
    <location>
        <begin position="235"/>
        <end position="301"/>
    </location>
</feature>
<feature type="compositionally biased region" description="Acidic residues" evidence="3">
    <location>
        <begin position="902"/>
        <end position="921"/>
    </location>
</feature>
<dbReference type="PANTHER" id="PTHR12092">
    <property type="entry name" value="PLECKSTRIN"/>
    <property type="match status" value="1"/>
</dbReference>
<feature type="compositionally biased region" description="Polar residues" evidence="3">
    <location>
        <begin position="448"/>
        <end position="458"/>
    </location>
</feature>
<feature type="compositionally biased region" description="Polar residues" evidence="3">
    <location>
        <begin position="90"/>
        <end position="99"/>
    </location>
</feature>
<gene>
    <name evidence="7" type="ORF">BKCO1_17000136</name>
</gene>
<dbReference type="CDD" id="cd13316">
    <property type="entry name" value="PH_Boi"/>
    <property type="match status" value="1"/>
</dbReference>
<dbReference type="SUPFAM" id="SSF50044">
    <property type="entry name" value="SH3-domain"/>
    <property type="match status" value="1"/>
</dbReference>
<feature type="region of interest" description="Disordered" evidence="3">
    <location>
        <begin position="309"/>
        <end position="723"/>
    </location>
</feature>
<feature type="compositionally biased region" description="Low complexity" evidence="3">
    <location>
        <begin position="677"/>
        <end position="692"/>
    </location>
</feature>
<dbReference type="OrthoDB" id="73680at2759"/>
<dbReference type="GeneID" id="31011859"/>
<dbReference type="PROSITE" id="PS50105">
    <property type="entry name" value="SAM_DOMAIN"/>
    <property type="match status" value="1"/>
</dbReference>
<dbReference type="STRING" id="236234.A0A1J9R4H5"/>
<feature type="compositionally biased region" description="Polar residues" evidence="3">
    <location>
        <begin position="114"/>
        <end position="139"/>
    </location>
</feature>
<dbReference type="SMART" id="SM00233">
    <property type="entry name" value="PH"/>
    <property type="match status" value="1"/>
</dbReference>
<feature type="region of interest" description="Disordered" evidence="3">
    <location>
        <begin position="888"/>
        <end position="969"/>
    </location>
</feature>
<dbReference type="InterPro" id="IPR001660">
    <property type="entry name" value="SAM"/>
</dbReference>
<dbReference type="InterPro" id="IPR013761">
    <property type="entry name" value="SAM/pointed_sf"/>
</dbReference>
<protein>
    <submittedName>
        <fullName evidence="7">Polarized growth protein</fullName>
    </submittedName>
</protein>
<feature type="compositionally biased region" description="Polar residues" evidence="3">
    <location>
        <begin position="309"/>
        <end position="325"/>
    </location>
</feature>
<dbReference type="Pfam" id="PF14604">
    <property type="entry name" value="SH3_9"/>
    <property type="match status" value="1"/>
</dbReference>
<dbReference type="RefSeq" id="XP_020131741.1">
    <property type="nucleotide sequence ID" value="XM_020271600.1"/>
</dbReference>
<feature type="compositionally biased region" description="Polar residues" evidence="3">
    <location>
        <begin position="408"/>
        <end position="424"/>
    </location>
</feature>
<feature type="compositionally biased region" description="Polar residues" evidence="3">
    <location>
        <begin position="631"/>
        <end position="665"/>
    </location>
</feature>
<dbReference type="CDD" id="cd11886">
    <property type="entry name" value="SH3_BOI"/>
    <property type="match status" value="1"/>
</dbReference>
<dbReference type="SMART" id="SM00454">
    <property type="entry name" value="SAM"/>
    <property type="match status" value="1"/>
</dbReference>
<evidence type="ECO:0000256" key="3">
    <source>
        <dbReference type="SAM" id="MobiDB-lite"/>
    </source>
</evidence>
<feature type="domain" description="SH3" evidence="4">
    <location>
        <begin position="11"/>
        <end position="75"/>
    </location>
</feature>
<evidence type="ECO:0000313" key="8">
    <source>
        <dbReference type="Proteomes" id="UP000183809"/>
    </source>
</evidence>
<reference evidence="7 8" key="1">
    <citation type="submission" date="2016-10" db="EMBL/GenBank/DDBJ databases">
        <title>Proteomics and genomics reveal pathogen-plant mechanisms compatible with a hemibiotrophic lifestyle of Diplodia corticola.</title>
        <authorList>
            <person name="Fernandes I."/>
            <person name="De Jonge R."/>
            <person name="Van De Peer Y."/>
            <person name="Devreese B."/>
            <person name="Alves A."/>
            <person name="Esteves A.C."/>
        </authorList>
    </citation>
    <scope>NUCLEOTIDE SEQUENCE [LARGE SCALE GENOMIC DNA]</scope>
    <source>
        <strain evidence="7 8">CBS 112549</strain>
    </source>
</reference>
<dbReference type="SMART" id="SM00326">
    <property type="entry name" value="SH3"/>
    <property type="match status" value="1"/>
</dbReference>
<dbReference type="Gene3D" id="2.30.29.30">
    <property type="entry name" value="Pleckstrin-homology domain (PH domain)/Phosphotyrosine-binding domain (PTB)"/>
    <property type="match status" value="1"/>
</dbReference>
<dbReference type="FunFam" id="1.10.150.50:FF:000082">
    <property type="entry name" value="Polarized growth protein boi2"/>
    <property type="match status" value="1"/>
</dbReference>
<comment type="caution">
    <text evidence="7">The sequence shown here is derived from an EMBL/GenBank/DDBJ whole genome shotgun (WGS) entry which is preliminary data.</text>
</comment>
<dbReference type="CDD" id="cd09535">
    <property type="entry name" value="SAM_BOI-like_fungal"/>
    <property type="match status" value="1"/>
</dbReference>
<feature type="compositionally biased region" description="Polar residues" evidence="3">
    <location>
        <begin position="947"/>
        <end position="960"/>
    </location>
</feature>
<dbReference type="Pfam" id="PF07647">
    <property type="entry name" value="SAM_2"/>
    <property type="match status" value="1"/>
</dbReference>
<name>A0A1J9R4H5_9PEZI</name>
<dbReference type="PROSITE" id="PS50003">
    <property type="entry name" value="PH_DOMAIN"/>
    <property type="match status" value="1"/>
</dbReference>
<dbReference type="InterPro" id="IPR037370">
    <property type="entry name" value="Pleckstrin"/>
</dbReference>
<evidence type="ECO:0000259" key="6">
    <source>
        <dbReference type="PROSITE" id="PS50105"/>
    </source>
</evidence>
<dbReference type="InterPro" id="IPR036028">
    <property type="entry name" value="SH3-like_dom_sf"/>
</dbReference>
<dbReference type="InterPro" id="IPR035551">
    <property type="entry name" value="Boi1/2_SH3"/>
</dbReference>
<feature type="region of interest" description="Disordered" evidence="3">
    <location>
        <begin position="186"/>
        <end position="205"/>
    </location>
</feature>
<dbReference type="Pfam" id="PF00169">
    <property type="entry name" value="PH"/>
    <property type="match status" value="1"/>
</dbReference>
<evidence type="ECO:0000256" key="1">
    <source>
        <dbReference type="ARBA" id="ARBA00022443"/>
    </source>
</evidence>
<feature type="domain" description="PH" evidence="5">
    <location>
        <begin position="719"/>
        <end position="868"/>
    </location>
</feature>
<dbReference type="Gene3D" id="1.10.150.50">
    <property type="entry name" value="Transcription Factor, Ets-1"/>
    <property type="match status" value="1"/>
</dbReference>
<dbReference type="PANTHER" id="PTHR12092:SF16">
    <property type="entry name" value="PH DOMAIN-CONTAINING PROTEIN"/>
    <property type="match status" value="1"/>
</dbReference>